<accession>A0A1D7UZX5</accession>
<evidence type="ECO:0000313" key="1">
    <source>
        <dbReference type="EMBL" id="AOP35120.1"/>
    </source>
</evidence>
<proteinExistence type="predicted"/>
<evidence type="ECO:0008006" key="3">
    <source>
        <dbReference type="Google" id="ProtNLM"/>
    </source>
</evidence>
<dbReference type="AlphaFoldDB" id="A0A1D7UZX5"/>
<dbReference type="InterPro" id="IPR058180">
    <property type="entry name" value="BPSS1187-like"/>
</dbReference>
<dbReference type="PROSITE" id="PS51257">
    <property type="entry name" value="PROKAR_LIPOPROTEIN"/>
    <property type="match status" value="1"/>
</dbReference>
<dbReference type="EMBL" id="CP015217">
    <property type="protein sequence ID" value="AOP35120.1"/>
    <property type="molecule type" value="Genomic_DNA"/>
</dbReference>
<dbReference type="SUPFAM" id="SSF53474">
    <property type="entry name" value="alpha/beta-Hydrolases"/>
    <property type="match status" value="1"/>
</dbReference>
<dbReference type="RefSeq" id="WP_069608334.1">
    <property type="nucleotide sequence ID" value="NZ_CP015217.1"/>
</dbReference>
<gene>
    <name evidence="1" type="ORF">A0128_15480</name>
</gene>
<evidence type="ECO:0000313" key="2">
    <source>
        <dbReference type="Proteomes" id="UP000094197"/>
    </source>
</evidence>
<keyword evidence="2" id="KW-1185">Reference proteome</keyword>
<dbReference type="NCBIfam" id="NF047580">
    <property type="entry name" value="BPSS1187_fam"/>
    <property type="match status" value="1"/>
</dbReference>
<dbReference type="InterPro" id="IPR029058">
    <property type="entry name" value="AB_hydrolase_fold"/>
</dbReference>
<reference evidence="1 2" key="1">
    <citation type="submission" date="2016-04" db="EMBL/GenBank/DDBJ databases">
        <title>Complete genome seqeunce of Leptospira alstonii serovar Room22.</title>
        <authorList>
            <person name="Nally J.E."/>
            <person name="Bayles D.O."/>
            <person name="Hurley D."/>
            <person name="Fanning S."/>
            <person name="McMahon B.J."/>
            <person name="Arent Z."/>
        </authorList>
    </citation>
    <scope>NUCLEOTIDE SEQUENCE [LARGE SCALE GENOMIC DNA]</scope>
    <source>
        <strain evidence="1 2">GWTS #1</strain>
    </source>
</reference>
<dbReference type="Proteomes" id="UP000094197">
    <property type="component" value="Chromosome 1"/>
</dbReference>
<protein>
    <recommendedName>
        <fullName evidence="3">Alpha/beta hydrolase</fullName>
    </recommendedName>
</protein>
<dbReference type="OrthoDB" id="651780at2"/>
<organism evidence="1 2">
    <name type="scientific">Leptospira tipperaryensis</name>
    <dbReference type="NCBI Taxonomy" id="2564040"/>
    <lineage>
        <taxon>Bacteria</taxon>
        <taxon>Pseudomonadati</taxon>
        <taxon>Spirochaetota</taxon>
        <taxon>Spirochaetia</taxon>
        <taxon>Leptospirales</taxon>
        <taxon>Leptospiraceae</taxon>
        <taxon>Leptospira</taxon>
    </lineage>
</organism>
<name>A0A1D7UZX5_9LEPT</name>
<dbReference type="Gene3D" id="3.40.50.1820">
    <property type="entry name" value="alpha/beta hydrolase"/>
    <property type="match status" value="1"/>
</dbReference>
<dbReference type="KEGG" id="laj:A0128_15480"/>
<sequence length="350" mass="37905">MKKTILEFWFPLSLILLLFFGCIKQIDDKDKKDENLQNTILGLAVLDFIQCGQTSLPPRVDTYLGLTRIFVLPSYGASCILRYNDPHLIYLPSGTPKNLLAVFLPGSGSNPIAVSKIIEEGAVRGYHSIGLMYPNADPINVICNTVPNNSASCFGNTREEILTGVDKTTAVSVDFINSIDGRLLKLLQYLAAKRPADGWDQYLSEGAVNWNKIYLGGHSQGSGHAAYQGKIKSLGRVSIYSGVSDYHVASASNAPWLSVSGLTSANSYYGLVHVGDSVANFSGNTNQVTDAWLNSFGMTGALTDADSGTAPFGNTHRLTTNLCASGDDNTKHNCTMLQSQKPAWDYISYP</sequence>